<sequence length="71" mass="7495">MRSDPCELIGLGRLCGCLDLGLEVWGVLGVESVVLAGLAEQDAEVARFVLWDPSGSSMAIVIASYLPSSRD</sequence>
<accession>A0ABP4PNM1</accession>
<comment type="caution">
    <text evidence="1">The sequence shown here is derived from an EMBL/GenBank/DDBJ whole genome shotgun (WGS) entry which is preliminary data.</text>
</comment>
<name>A0ABP4PNM1_9ACTN</name>
<dbReference type="EMBL" id="BAAAOS010000021">
    <property type="protein sequence ID" value="GAA1581585.1"/>
    <property type="molecule type" value="Genomic_DNA"/>
</dbReference>
<evidence type="ECO:0000313" key="2">
    <source>
        <dbReference type="Proteomes" id="UP001500393"/>
    </source>
</evidence>
<gene>
    <name evidence="1" type="ORF">GCM10009789_39210</name>
</gene>
<reference evidence="2" key="1">
    <citation type="journal article" date="2019" name="Int. J. Syst. Evol. Microbiol.">
        <title>The Global Catalogue of Microorganisms (GCM) 10K type strain sequencing project: providing services to taxonomists for standard genome sequencing and annotation.</title>
        <authorList>
            <consortium name="The Broad Institute Genomics Platform"/>
            <consortium name="The Broad Institute Genome Sequencing Center for Infectious Disease"/>
            <person name="Wu L."/>
            <person name="Ma J."/>
        </authorList>
    </citation>
    <scope>NUCLEOTIDE SEQUENCE [LARGE SCALE GENOMIC DNA]</scope>
    <source>
        <strain evidence="2">JCM 14969</strain>
    </source>
</reference>
<keyword evidence="2" id="KW-1185">Reference proteome</keyword>
<dbReference type="Proteomes" id="UP001500393">
    <property type="component" value="Unassembled WGS sequence"/>
</dbReference>
<evidence type="ECO:0000313" key="1">
    <source>
        <dbReference type="EMBL" id="GAA1581585.1"/>
    </source>
</evidence>
<proteinExistence type="predicted"/>
<protein>
    <submittedName>
        <fullName evidence="1">Uncharacterized protein</fullName>
    </submittedName>
</protein>
<organism evidence="1 2">
    <name type="scientific">Kribbella sancticallisti</name>
    <dbReference type="NCBI Taxonomy" id="460087"/>
    <lineage>
        <taxon>Bacteria</taxon>
        <taxon>Bacillati</taxon>
        <taxon>Actinomycetota</taxon>
        <taxon>Actinomycetes</taxon>
        <taxon>Propionibacteriales</taxon>
        <taxon>Kribbellaceae</taxon>
        <taxon>Kribbella</taxon>
    </lineage>
</organism>